<dbReference type="PANTHER" id="PTHR24221:SF423">
    <property type="entry name" value="ABC TRANSPORTER"/>
    <property type="match status" value="1"/>
</dbReference>
<name>A0A5Q0H619_SACSY</name>
<dbReference type="Proteomes" id="UP000325787">
    <property type="component" value="Chromosome"/>
</dbReference>
<evidence type="ECO:0000256" key="5">
    <source>
        <dbReference type="ARBA" id="ARBA00022989"/>
    </source>
</evidence>
<dbReference type="KEGG" id="ssyi:EKG83_30750"/>
<evidence type="ECO:0000256" key="3">
    <source>
        <dbReference type="ARBA" id="ARBA00022741"/>
    </source>
</evidence>
<evidence type="ECO:0000256" key="6">
    <source>
        <dbReference type="ARBA" id="ARBA00023136"/>
    </source>
</evidence>
<dbReference type="Gene3D" id="3.40.50.300">
    <property type="entry name" value="P-loop containing nucleotide triphosphate hydrolases"/>
    <property type="match status" value="1"/>
</dbReference>
<dbReference type="GO" id="GO:0005886">
    <property type="term" value="C:plasma membrane"/>
    <property type="evidence" value="ECO:0007669"/>
    <property type="project" value="UniProtKB-SubCell"/>
</dbReference>
<dbReference type="Pfam" id="PF00664">
    <property type="entry name" value="ABC_membrane"/>
    <property type="match status" value="1"/>
</dbReference>
<dbReference type="OrthoDB" id="9770415at2"/>
<evidence type="ECO:0000313" key="11">
    <source>
        <dbReference type="EMBL" id="QFZ21182.1"/>
    </source>
</evidence>
<feature type="region of interest" description="Disordered" evidence="7">
    <location>
        <begin position="1"/>
        <end position="20"/>
    </location>
</feature>
<keyword evidence="12" id="KW-1185">Reference proteome</keyword>
<evidence type="ECO:0000313" key="12">
    <source>
        <dbReference type="Proteomes" id="UP000325787"/>
    </source>
</evidence>
<dbReference type="Pfam" id="PF00005">
    <property type="entry name" value="ABC_tran"/>
    <property type="match status" value="1"/>
</dbReference>
<evidence type="ECO:0000256" key="1">
    <source>
        <dbReference type="ARBA" id="ARBA00004651"/>
    </source>
</evidence>
<dbReference type="RefSeq" id="WP_084716607.1">
    <property type="nucleotide sequence ID" value="NZ_CP034550.1"/>
</dbReference>
<accession>A0A5Q0H619</accession>
<dbReference type="GO" id="GO:0016887">
    <property type="term" value="F:ATP hydrolysis activity"/>
    <property type="evidence" value="ECO:0007669"/>
    <property type="project" value="InterPro"/>
</dbReference>
<evidence type="ECO:0000256" key="8">
    <source>
        <dbReference type="SAM" id="Phobius"/>
    </source>
</evidence>
<dbReference type="GO" id="GO:0005524">
    <property type="term" value="F:ATP binding"/>
    <property type="evidence" value="ECO:0007669"/>
    <property type="project" value="UniProtKB-KW"/>
</dbReference>
<feature type="transmembrane region" description="Helical" evidence="8">
    <location>
        <begin position="262"/>
        <end position="285"/>
    </location>
</feature>
<reference evidence="12" key="1">
    <citation type="journal article" date="2021" name="Curr. Microbiol.">
        <title>Complete genome of nocamycin-producing strain Saccharothrix syringae NRRL B-16468 reveals the biosynthetic potential for secondary metabolites.</title>
        <authorList>
            <person name="Mo X."/>
            <person name="Yang S."/>
        </authorList>
    </citation>
    <scope>NUCLEOTIDE SEQUENCE [LARGE SCALE GENOMIC DNA]</scope>
    <source>
        <strain evidence="12">ATCC 51364 / DSM 43886 / JCM 6844 / KCTC 9398 / NBRC 14523 / NRRL B-16468 / INA 2240</strain>
    </source>
</reference>
<dbReference type="InterPro" id="IPR036640">
    <property type="entry name" value="ABC1_TM_sf"/>
</dbReference>
<feature type="transmembrane region" description="Helical" evidence="8">
    <location>
        <begin position="38"/>
        <end position="56"/>
    </location>
</feature>
<dbReference type="InterPro" id="IPR011527">
    <property type="entry name" value="ABC1_TM_dom"/>
</dbReference>
<protein>
    <submittedName>
        <fullName evidence="11">ABC transporter ATP-binding protein</fullName>
    </submittedName>
</protein>
<dbReference type="InterPro" id="IPR003593">
    <property type="entry name" value="AAA+_ATPase"/>
</dbReference>
<evidence type="ECO:0000259" key="10">
    <source>
        <dbReference type="PROSITE" id="PS50929"/>
    </source>
</evidence>
<evidence type="ECO:0000259" key="9">
    <source>
        <dbReference type="PROSITE" id="PS50893"/>
    </source>
</evidence>
<keyword evidence="3" id="KW-0547">Nucleotide-binding</keyword>
<keyword evidence="4 11" id="KW-0067">ATP-binding</keyword>
<dbReference type="SUPFAM" id="SSF52540">
    <property type="entry name" value="P-loop containing nucleoside triphosphate hydrolases"/>
    <property type="match status" value="1"/>
</dbReference>
<dbReference type="PROSITE" id="PS50893">
    <property type="entry name" value="ABC_TRANSPORTER_2"/>
    <property type="match status" value="1"/>
</dbReference>
<gene>
    <name evidence="11" type="ORF">EKG83_30750</name>
</gene>
<evidence type="ECO:0000256" key="4">
    <source>
        <dbReference type="ARBA" id="ARBA00022840"/>
    </source>
</evidence>
<dbReference type="EMBL" id="CP034550">
    <property type="protein sequence ID" value="QFZ21182.1"/>
    <property type="molecule type" value="Genomic_DNA"/>
</dbReference>
<feature type="transmembrane region" description="Helical" evidence="8">
    <location>
        <begin position="76"/>
        <end position="108"/>
    </location>
</feature>
<dbReference type="InterPro" id="IPR027417">
    <property type="entry name" value="P-loop_NTPase"/>
</dbReference>
<dbReference type="CDD" id="cd07346">
    <property type="entry name" value="ABC_6TM_exporters"/>
    <property type="match status" value="1"/>
</dbReference>
<feature type="transmembrane region" description="Helical" evidence="8">
    <location>
        <begin position="180"/>
        <end position="198"/>
    </location>
</feature>
<dbReference type="SMART" id="SM00382">
    <property type="entry name" value="AAA"/>
    <property type="match status" value="1"/>
</dbReference>
<evidence type="ECO:0000256" key="7">
    <source>
        <dbReference type="SAM" id="MobiDB-lite"/>
    </source>
</evidence>
<proteinExistence type="predicted"/>
<feature type="domain" description="ABC transporter" evidence="9">
    <location>
        <begin position="370"/>
        <end position="600"/>
    </location>
</feature>
<dbReference type="SUPFAM" id="SSF90123">
    <property type="entry name" value="ABC transporter transmembrane region"/>
    <property type="match status" value="1"/>
</dbReference>
<feature type="domain" description="ABC transmembrane type-1" evidence="10">
    <location>
        <begin position="52"/>
        <end position="323"/>
    </location>
</feature>
<comment type="subcellular location">
    <subcellularLocation>
        <location evidence="1">Cell membrane</location>
        <topology evidence="1">Multi-pass membrane protein</topology>
    </subcellularLocation>
</comment>
<sequence>MSAPGQVDERPAASRSGQAGAVPPTLAFLWRLITYSPWRYLLAAAGWAVFHLWPLLPGVLGKLLFDVLEGRAAPGLTVWTVVAIVVAGGLARCTAIVGATAAWAGWYLRARGLVQRNLLDRVFRLPGAQAMPKTVGESLSTVRDDSDAIALMGGWGFDMLSGITFAVGGLAILLSVDVRTTVIVMVPLAVVLALAQLARARAYRVREQSREATARVTGTIGEIVTAVRAIKAADKREEVVDRLRADNRVRKGAMIRDRVQSLAIDSVFNSTASLGAGLVLLVAGARMRSGEFTTGDFVLFATYLMQVAEYTYFMGYLVRTYQQSGVSFVRAAELLQGARPMTLVDHHPLHLKAEPPPPAPVPRAEPLRELEVRSLTHVFPGTTRGVRDVSLTIKPGTVTVVTGEVGSGKTTLLRAVLGLYAPQGGEIRWNGERVEDPGDFMVPPRVAYTPQTPVLLSGSVRENVLLGLPDDGRVERAVHTAVLAPDLARLDAGLDTEIGVRGVRLSGGQVQRTAAARMFAREPALLVMDDLSSALDVETEQELWRRIFATSTTCLAVSHRPAVLERADQVLLLKDGRVIAAGPLARLLETSADMRLHYRTPPTEE</sequence>
<dbReference type="GO" id="GO:0140359">
    <property type="term" value="F:ABC-type transporter activity"/>
    <property type="evidence" value="ECO:0007669"/>
    <property type="project" value="InterPro"/>
</dbReference>
<evidence type="ECO:0000256" key="2">
    <source>
        <dbReference type="ARBA" id="ARBA00022692"/>
    </source>
</evidence>
<keyword evidence="6 8" id="KW-0472">Membrane</keyword>
<dbReference type="PROSITE" id="PS50929">
    <property type="entry name" value="ABC_TM1F"/>
    <property type="match status" value="1"/>
</dbReference>
<feature type="transmembrane region" description="Helical" evidence="8">
    <location>
        <begin position="148"/>
        <end position="174"/>
    </location>
</feature>
<organism evidence="11 12">
    <name type="scientific">Saccharothrix syringae</name>
    <name type="common">Nocardiopsis syringae</name>
    <dbReference type="NCBI Taxonomy" id="103733"/>
    <lineage>
        <taxon>Bacteria</taxon>
        <taxon>Bacillati</taxon>
        <taxon>Actinomycetota</taxon>
        <taxon>Actinomycetes</taxon>
        <taxon>Pseudonocardiales</taxon>
        <taxon>Pseudonocardiaceae</taxon>
        <taxon>Saccharothrix</taxon>
    </lineage>
</organism>
<dbReference type="AlphaFoldDB" id="A0A5Q0H619"/>
<dbReference type="Gene3D" id="1.20.1560.10">
    <property type="entry name" value="ABC transporter type 1, transmembrane domain"/>
    <property type="match status" value="1"/>
</dbReference>
<dbReference type="InterPro" id="IPR039421">
    <property type="entry name" value="Type_1_exporter"/>
</dbReference>
<keyword evidence="5 8" id="KW-1133">Transmembrane helix</keyword>
<dbReference type="PANTHER" id="PTHR24221">
    <property type="entry name" value="ATP-BINDING CASSETTE SUB-FAMILY B"/>
    <property type="match status" value="1"/>
</dbReference>
<dbReference type="InterPro" id="IPR003439">
    <property type="entry name" value="ABC_transporter-like_ATP-bd"/>
</dbReference>
<keyword evidence="2 8" id="KW-0812">Transmembrane</keyword>